<dbReference type="PANTHER" id="PTHR10434">
    <property type="entry name" value="1-ACYL-SN-GLYCEROL-3-PHOSPHATE ACYLTRANSFERASE"/>
    <property type="match status" value="1"/>
</dbReference>
<dbReference type="SMART" id="SM00563">
    <property type="entry name" value="PlsC"/>
    <property type="match status" value="1"/>
</dbReference>
<name>A0A0A8RZS0_9ACTN</name>
<reference evidence="5 6" key="1">
    <citation type="submission" date="2016-09" db="EMBL/GenBank/DDBJ databases">
        <authorList>
            <person name="Laine KS P."/>
        </authorList>
    </citation>
    <scope>NUCLEOTIDE SEQUENCE [LARGE SCALE GENOMIC DNA]</scope>
    <source>
        <strain evidence="5">PFRJS-23</strain>
    </source>
</reference>
<dbReference type="Pfam" id="PF01553">
    <property type="entry name" value="Acyltransferase"/>
    <property type="match status" value="1"/>
</dbReference>
<dbReference type="OrthoDB" id="9808424at2"/>
<evidence type="ECO:0000313" key="5">
    <source>
        <dbReference type="EMBL" id="SCQ74006.1"/>
    </source>
</evidence>
<dbReference type="Proteomes" id="UP000250080">
    <property type="component" value="Chromosome I"/>
</dbReference>
<keyword evidence="1 5" id="KW-0808">Transferase</keyword>
<organism evidence="5 6">
    <name type="scientific">Propionibacterium freudenreichii</name>
    <dbReference type="NCBI Taxonomy" id="1744"/>
    <lineage>
        <taxon>Bacteria</taxon>
        <taxon>Bacillati</taxon>
        <taxon>Actinomycetota</taxon>
        <taxon>Actinomycetes</taxon>
        <taxon>Propionibacteriales</taxon>
        <taxon>Propionibacteriaceae</taxon>
        <taxon>Propionibacterium</taxon>
    </lineage>
</organism>
<evidence type="ECO:0000256" key="3">
    <source>
        <dbReference type="SAM" id="MobiDB-lite"/>
    </source>
</evidence>
<protein>
    <submittedName>
        <fullName evidence="5">1-acyl-sn-glycerol-3-phosphate acyltransferase (Precursor)</fullName>
    </submittedName>
</protein>
<accession>A0A0A8RZS0</accession>
<dbReference type="InterPro" id="IPR002123">
    <property type="entry name" value="Plipid/glycerol_acylTrfase"/>
</dbReference>
<dbReference type="RefSeq" id="WP_013159993.1">
    <property type="nucleotide sequence ID" value="NZ_CCYQ01000024.1"/>
</dbReference>
<gene>
    <name evidence="5" type="ORF">PFR_JS23_68</name>
</gene>
<evidence type="ECO:0000259" key="4">
    <source>
        <dbReference type="SMART" id="SM00563"/>
    </source>
</evidence>
<dbReference type="GO" id="GO:0003841">
    <property type="term" value="F:1-acylglycerol-3-phosphate O-acyltransferase activity"/>
    <property type="evidence" value="ECO:0007669"/>
    <property type="project" value="TreeGrafter"/>
</dbReference>
<evidence type="ECO:0000313" key="6">
    <source>
        <dbReference type="Proteomes" id="UP000250080"/>
    </source>
</evidence>
<evidence type="ECO:0000256" key="1">
    <source>
        <dbReference type="ARBA" id="ARBA00022679"/>
    </source>
</evidence>
<dbReference type="EMBL" id="LT618793">
    <property type="protein sequence ID" value="SCQ74006.1"/>
    <property type="molecule type" value="Genomic_DNA"/>
</dbReference>
<proteinExistence type="predicted"/>
<feature type="compositionally biased region" description="Basic and acidic residues" evidence="3">
    <location>
        <begin position="242"/>
        <end position="251"/>
    </location>
</feature>
<dbReference type="OMA" id="DYFFDVW"/>
<dbReference type="CDD" id="cd07989">
    <property type="entry name" value="LPLAT_AGPAT-like"/>
    <property type="match status" value="1"/>
</dbReference>
<keyword evidence="2 5" id="KW-0012">Acyltransferase</keyword>
<sequence length="265" mass="29245">MDLARNPKLYKSTTASIARNMVRMALIRPAVDAAIKVHVHGLEHLDGLESPFIVTPNHSGHFDGPLVMLTMPKRLTKNLATGAAADYFFNHWYKAFGTQLLMNAFPVDRGSMHGHRGLASALLESGISLLIFPEGTRSRTGGMGRFKPGTAALAISHNVPIVPVALVGAWAAWPPSRARWVPGRPDVHVVYGSPMRADPGEIAHAFSERVRRKIIEMHDTTARAYSMPTQAEMMHLAAIEGAKKDIEAEQQKKKHSRDKKHRDDE</sequence>
<feature type="compositionally biased region" description="Basic residues" evidence="3">
    <location>
        <begin position="252"/>
        <end position="265"/>
    </location>
</feature>
<dbReference type="AlphaFoldDB" id="A0A0A8RZS0"/>
<evidence type="ECO:0000256" key="2">
    <source>
        <dbReference type="ARBA" id="ARBA00023315"/>
    </source>
</evidence>
<dbReference type="GO" id="GO:0006654">
    <property type="term" value="P:phosphatidic acid biosynthetic process"/>
    <property type="evidence" value="ECO:0007669"/>
    <property type="project" value="TreeGrafter"/>
</dbReference>
<dbReference type="PANTHER" id="PTHR10434:SF11">
    <property type="entry name" value="1-ACYL-SN-GLYCEROL-3-PHOSPHATE ACYLTRANSFERASE"/>
    <property type="match status" value="1"/>
</dbReference>
<feature type="region of interest" description="Disordered" evidence="3">
    <location>
        <begin position="242"/>
        <end position="265"/>
    </location>
</feature>
<feature type="domain" description="Phospholipid/glycerol acyltransferase" evidence="4">
    <location>
        <begin position="52"/>
        <end position="169"/>
    </location>
</feature>
<dbReference type="SUPFAM" id="SSF69593">
    <property type="entry name" value="Glycerol-3-phosphate (1)-acyltransferase"/>
    <property type="match status" value="1"/>
</dbReference>